<proteinExistence type="inferred from homology"/>
<evidence type="ECO:0000313" key="13">
    <source>
        <dbReference type="EMBL" id="MST53403.1"/>
    </source>
</evidence>
<dbReference type="Proteomes" id="UP000471052">
    <property type="component" value="Unassembled WGS sequence"/>
</dbReference>
<reference evidence="13 15" key="1">
    <citation type="submission" date="2019-08" db="EMBL/GenBank/DDBJ databases">
        <title>In-depth cultivation of the pig gut microbiome towards novel bacterial diversity and tailored functional studies.</title>
        <authorList>
            <person name="Wylensek D."/>
            <person name="Hitch T.C.A."/>
            <person name="Clavel T."/>
        </authorList>
    </citation>
    <scope>NUCLEOTIDE SEQUENCE [LARGE SCALE GENOMIC DNA]</scope>
    <source>
        <strain evidence="13 15">BL-178-WT-3A</strain>
    </source>
</reference>
<evidence type="ECO:0000256" key="7">
    <source>
        <dbReference type="ARBA" id="ARBA00022777"/>
    </source>
</evidence>
<evidence type="ECO:0000256" key="8">
    <source>
        <dbReference type="ARBA" id="ARBA00022840"/>
    </source>
</evidence>
<keyword evidence="4 11" id="KW-0808">Transferase</keyword>
<dbReference type="PANTHER" id="PTHR10344">
    <property type="entry name" value="THYMIDYLATE KINASE"/>
    <property type="match status" value="1"/>
</dbReference>
<dbReference type="OrthoDB" id="9774907at2"/>
<comment type="function">
    <text evidence="10 11">Phosphorylation of dTMP to form dTDP in both de novo and salvage pathways of dTTP synthesis.</text>
</comment>
<dbReference type="InterPro" id="IPR018094">
    <property type="entry name" value="Thymidylate_kinase"/>
</dbReference>
<evidence type="ECO:0000256" key="11">
    <source>
        <dbReference type="HAMAP-Rule" id="MF_00165"/>
    </source>
</evidence>
<accession>A0A6N7WNA0</accession>
<dbReference type="InterPro" id="IPR027417">
    <property type="entry name" value="P-loop_NTPase"/>
</dbReference>
<dbReference type="AlphaFoldDB" id="A0A6N7WNA0"/>
<dbReference type="GO" id="GO:0006227">
    <property type="term" value="P:dUDP biosynthetic process"/>
    <property type="evidence" value="ECO:0007669"/>
    <property type="project" value="TreeGrafter"/>
</dbReference>
<protein>
    <recommendedName>
        <fullName evidence="3 11">Thymidylate kinase</fullName>
        <ecNumber evidence="2 11">2.7.4.9</ecNumber>
    </recommendedName>
    <alternativeName>
        <fullName evidence="11">dTMP kinase</fullName>
    </alternativeName>
</protein>
<evidence type="ECO:0000256" key="9">
    <source>
        <dbReference type="ARBA" id="ARBA00048743"/>
    </source>
</evidence>
<gene>
    <name evidence="11 14" type="primary">tmk</name>
    <name evidence="13" type="ORF">FYJ82_02985</name>
    <name evidence="14" type="ORF">O6R09_07075</name>
</gene>
<dbReference type="Gene3D" id="3.40.50.300">
    <property type="entry name" value="P-loop containing nucleotide triphosphate hydrolases"/>
    <property type="match status" value="1"/>
</dbReference>
<evidence type="ECO:0000259" key="12">
    <source>
        <dbReference type="Pfam" id="PF02223"/>
    </source>
</evidence>
<evidence type="ECO:0000256" key="5">
    <source>
        <dbReference type="ARBA" id="ARBA00022727"/>
    </source>
</evidence>
<comment type="catalytic activity">
    <reaction evidence="9 11">
        <text>dTMP + ATP = dTDP + ADP</text>
        <dbReference type="Rhea" id="RHEA:13517"/>
        <dbReference type="ChEBI" id="CHEBI:30616"/>
        <dbReference type="ChEBI" id="CHEBI:58369"/>
        <dbReference type="ChEBI" id="CHEBI:63528"/>
        <dbReference type="ChEBI" id="CHEBI:456216"/>
        <dbReference type="EC" id="2.7.4.9"/>
    </reaction>
</comment>
<keyword evidence="8 11" id="KW-0067">ATP-binding</keyword>
<keyword evidence="16" id="KW-1185">Reference proteome</keyword>
<dbReference type="RefSeq" id="WP_154454573.1">
    <property type="nucleotide sequence ID" value="NZ_CP114883.1"/>
</dbReference>
<keyword evidence="7 11" id="KW-0418">Kinase</keyword>
<evidence type="ECO:0000313" key="16">
    <source>
        <dbReference type="Proteomes" id="UP001212085"/>
    </source>
</evidence>
<keyword evidence="5 11" id="KW-0545">Nucleotide biosynthesis</keyword>
<evidence type="ECO:0000256" key="10">
    <source>
        <dbReference type="ARBA" id="ARBA00057735"/>
    </source>
</evidence>
<evidence type="ECO:0000313" key="14">
    <source>
        <dbReference type="EMBL" id="WBB06044.1"/>
    </source>
</evidence>
<feature type="domain" description="Thymidylate kinase-like" evidence="12">
    <location>
        <begin position="9"/>
        <end position="200"/>
    </location>
</feature>
<dbReference type="GO" id="GO:0005524">
    <property type="term" value="F:ATP binding"/>
    <property type="evidence" value="ECO:0007669"/>
    <property type="project" value="UniProtKB-UniRule"/>
</dbReference>
<dbReference type="PANTHER" id="PTHR10344:SF4">
    <property type="entry name" value="UMP-CMP KINASE 2, MITOCHONDRIAL"/>
    <property type="match status" value="1"/>
</dbReference>
<sequence length="209" mass="23571">MKNGVIISFEGPDGAGKTSVLERIIPLLQAQGLSVLVTREPGGVAIAERIREVILDVHHVNMDYKTELLLYMAARRQHYVEKVLPALENGKIVLIDRFIDSSIAYQGAGRGLDEATITQLNDFATDGRKPDITIYLDIESELGLQRIAQNAEREVNRLDLEKLDMHQRVRQGYLRLAEQEKDRIVTIDASRDLDSVVEEVYQVILQHLA</sequence>
<dbReference type="GO" id="GO:0004798">
    <property type="term" value="F:dTMP kinase activity"/>
    <property type="evidence" value="ECO:0007669"/>
    <property type="project" value="UniProtKB-UniRule"/>
</dbReference>
<dbReference type="PROSITE" id="PS01331">
    <property type="entry name" value="THYMIDYLATE_KINASE"/>
    <property type="match status" value="1"/>
</dbReference>
<dbReference type="HAMAP" id="MF_00165">
    <property type="entry name" value="Thymidylate_kinase"/>
    <property type="match status" value="1"/>
</dbReference>
<dbReference type="EMBL" id="VUNP01000008">
    <property type="protein sequence ID" value="MST53403.1"/>
    <property type="molecule type" value="Genomic_DNA"/>
</dbReference>
<evidence type="ECO:0000256" key="3">
    <source>
        <dbReference type="ARBA" id="ARBA00017144"/>
    </source>
</evidence>
<name>A0A6N7WNA0_STRAY</name>
<dbReference type="FunFam" id="3.40.50.300:FF:000225">
    <property type="entry name" value="Thymidylate kinase"/>
    <property type="match status" value="1"/>
</dbReference>
<dbReference type="InterPro" id="IPR018095">
    <property type="entry name" value="Thymidylate_kin_CS"/>
</dbReference>
<dbReference type="SUPFAM" id="SSF52540">
    <property type="entry name" value="P-loop containing nucleoside triphosphate hydrolases"/>
    <property type="match status" value="1"/>
</dbReference>
<dbReference type="Pfam" id="PF02223">
    <property type="entry name" value="Thymidylate_kin"/>
    <property type="match status" value="1"/>
</dbReference>
<dbReference type="Proteomes" id="UP001212085">
    <property type="component" value="Chromosome"/>
</dbReference>
<keyword evidence="6 11" id="KW-0547">Nucleotide-binding</keyword>
<evidence type="ECO:0000256" key="4">
    <source>
        <dbReference type="ARBA" id="ARBA00022679"/>
    </source>
</evidence>
<dbReference type="EMBL" id="CP114883">
    <property type="protein sequence ID" value="WBB06044.1"/>
    <property type="molecule type" value="Genomic_DNA"/>
</dbReference>
<dbReference type="InterPro" id="IPR039430">
    <property type="entry name" value="Thymidylate_kin-like_dom"/>
</dbReference>
<organism evidence="13 15">
    <name type="scientific">Streptococcus alactolyticus</name>
    <dbReference type="NCBI Taxonomy" id="29389"/>
    <lineage>
        <taxon>Bacteria</taxon>
        <taxon>Bacillati</taxon>
        <taxon>Bacillota</taxon>
        <taxon>Bacilli</taxon>
        <taxon>Lactobacillales</taxon>
        <taxon>Streptococcaceae</taxon>
        <taxon>Streptococcus</taxon>
    </lineage>
</organism>
<evidence type="ECO:0000256" key="6">
    <source>
        <dbReference type="ARBA" id="ARBA00022741"/>
    </source>
</evidence>
<evidence type="ECO:0000256" key="2">
    <source>
        <dbReference type="ARBA" id="ARBA00012980"/>
    </source>
</evidence>
<evidence type="ECO:0000256" key="1">
    <source>
        <dbReference type="ARBA" id="ARBA00009776"/>
    </source>
</evidence>
<comment type="similarity">
    <text evidence="1 11">Belongs to the thymidylate kinase family.</text>
</comment>
<dbReference type="NCBIfam" id="TIGR00041">
    <property type="entry name" value="DTMP_kinase"/>
    <property type="match status" value="1"/>
</dbReference>
<reference evidence="14 16" key="2">
    <citation type="submission" date="2022-12" db="EMBL/GenBank/DDBJ databases">
        <title>Streptococcus alactolyticus LGM, complete genome.</title>
        <authorList>
            <person name="Liu Z."/>
            <person name="Mu C."/>
            <person name="Zhu W."/>
        </authorList>
    </citation>
    <scope>NUCLEOTIDE SEQUENCE [LARGE SCALE GENOMIC DNA]</scope>
    <source>
        <strain evidence="14 16">LGM</strain>
    </source>
</reference>
<dbReference type="GO" id="GO:0006235">
    <property type="term" value="P:dTTP biosynthetic process"/>
    <property type="evidence" value="ECO:0007669"/>
    <property type="project" value="UniProtKB-UniRule"/>
</dbReference>
<evidence type="ECO:0000313" key="15">
    <source>
        <dbReference type="Proteomes" id="UP000471052"/>
    </source>
</evidence>
<dbReference type="GO" id="GO:0005829">
    <property type="term" value="C:cytosol"/>
    <property type="evidence" value="ECO:0007669"/>
    <property type="project" value="TreeGrafter"/>
</dbReference>
<dbReference type="CDD" id="cd01672">
    <property type="entry name" value="TMPK"/>
    <property type="match status" value="1"/>
</dbReference>
<dbReference type="EC" id="2.7.4.9" evidence="2 11"/>
<feature type="binding site" evidence="11">
    <location>
        <begin position="11"/>
        <end position="18"/>
    </location>
    <ligand>
        <name>ATP</name>
        <dbReference type="ChEBI" id="CHEBI:30616"/>
    </ligand>
</feature>
<dbReference type="GO" id="GO:0006233">
    <property type="term" value="P:dTDP biosynthetic process"/>
    <property type="evidence" value="ECO:0007669"/>
    <property type="project" value="InterPro"/>
</dbReference>